<dbReference type="AlphaFoldDB" id="A0AAV5HUE1"/>
<dbReference type="InterPro" id="IPR036312">
    <property type="entry name" value="Bifun_inhib/LTP/seed_sf"/>
</dbReference>
<dbReference type="GO" id="GO:0005576">
    <property type="term" value="C:extracellular region"/>
    <property type="evidence" value="ECO:0007669"/>
    <property type="project" value="UniProtKB-SubCell"/>
</dbReference>
<dbReference type="SMART" id="SM00499">
    <property type="entry name" value="AAI"/>
    <property type="match status" value="1"/>
</dbReference>
<organism evidence="6 7">
    <name type="scientific">Rubroshorea leprosula</name>
    <dbReference type="NCBI Taxonomy" id="152421"/>
    <lineage>
        <taxon>Eukaryota</taxon>
        <taxon>Viridiplantae</taxon>
        <taxon>Streptophyta</taxon>
        <taxon>Embryophyta</taxon>
        <taxon>Tracheophyta</taxon>
        <taxon>Spermatophyta</taxon>
        <taxon>Magnoliopsida</taxon>
        <taxon>eudicotyledons</taxon>
        <taxon>Gunneridae</taxon>
        <taxon>Pentapetalae</taxon>
        <taxon>rosids</taxon>
        <taxon>malvids</taxon>
        <taxon>Malvales</taxon>
        <taxon>Dipterocarpaceae</taxon>
        <taxon>Rubroshorea</taxon>
    </lineage>
</organism>
<comment type="subcellular location">
    <subcellularLocation>
        <location evidence="1">Secreted</location>
    </subcellularLocation>
</comment>
<feature type="transmembrane region" description="Helical" evidence="4">
    <location>
        <begin position="6"/>
        <end position="28"/>
    </location>
</feature>
<evidence type="ECO:0000313" key="6">
    <source>
        <dbReference type="EMBL" id="GKU89368.1"/>
    </source>
</evidence>
<evidence type="ECO:0000256" key="3">
    <source>
        <dbReference type="ARBA" id="ARBA00038300"/>
    </source>
</evidence>
<dbReference type="PANTHER" id="PTHR35501:SF3">
    <property type="entry name" value="PROTEIN YY1"/>
    <property type="match status" value="1"/>
</dbReference>
<accession>A0AAV5HUE1</accession>
<name>A0AAV5HUE1_9ROSI</name>
<keyword evidence="4" id="KW-0472">Membrane</keyword>
<comment type="caution">
    <text evidence="6">The sequence shown here is derived from an EMBL/GenBank/DDBJ whole genome shotgun (WGS) entry which is preliminary data.</text>
</comment>
<sequence length="106" mass="10974">MVGLKFTVSLSSSIVTVVLVVLVIALTVQTEVSKAQSTCSTSLGNLNQCAPSVVPGDRNTTPCGDCCDAFAAVSYDCICTTLSIVAHLPSLCNLPPVNCPNFPNLI</sequence>
<dbReference type="Proteomes" id="UP001054252">
    <property type="component" value="Unassembled WGS sequence"/>
</dbReference>
<proteinExistence type="inferred from homology"/>
<keyword evidence="4" id="KW-1133">Transmembrane helix</keyword>
<evidence type="ECO:0000313" key="7">
    <source>
        <dbReference type="Proteomes" id="UP001054252"/>
    </source>
</evidence>
<keyword evidence="4" id="KW-0812">Transmembrane</keyword>
<evidence type="ECO:0000256" key="2">
    <source>
        <dbReference type="ARBA" id="ARBA00022525"/>
    </source>
</evidence>
<dbReference type="SUPFAM" id="SSF47699">
    <property type="entry name" value="Bifunctional inhibitor/lipid-transfer protein/seed storage 2S albumin"/>
    <property type="match status" value="1"/>
</dbReference>
<gene>
    <name evidence="6" type="ORF">SLEP1_g3514</name>
</gene>
<dbReference type="Pfam" id="PF14368">
    <property type="entry name" value="LTP_2"/>
    <property type="match status" value="1"/>
</dbReference>
<protein>
    <recommendedName>
        <fullName evidence="5">Bifunctional inhibitor/plant lipid transfer protein/seed storage helical domain-containing protein</fullName>
    </recommendedName>
</protein>
<reference evidence="6 7" key="1">
    <citation type="journal article" date="2021" name="Commun. Biol.">
        <title>The genome of Shorea leprosula (Dipterocarpaceae) highlights the ecological relevance of drought in aseasonal tropical rainforests.</title>
        <authorList>
            <person name="Ng K.K.S."/>
            <person name="Kobayashi M.J."/>
            <person name="Fawcett J.A."/>
            <person name="Hatakeyama M."/>
            <person name="Paape T."/>
            <person name="Ng C.H."/>
            <person name="Ang C.C."/>
            <person name="Tnah L.H."/>
            <person name="Lee C.T."/>
            <person name="Nishiyama T."/>
            <person name="Sese J."/>
            <person name="O'Brien M.J."/>
            <person name="Copetti D."/>
            <person name="Mohd Noor M.I."/>
            <person name="Ong R.C."/>
            <person name="Putra M."/>
            <person name="Sireger I.Z."/>
            <person name="Indrioko S."/>
            <person name="Kosugi Y."/>
            <person name="Izuno A."/>
            <person name="Isagi Y."/>
            <person name="Lee S.L."/>
            <person name="Shimizu K.K."/>
        </authorList>
    </citation>
    <scope>NUCLEOTIDE SEQUENCE [LARGE SCALE GENOMIC DNA]</scope>
    <source>
        <strain evidence="6">214</strain>
    </source>
</reference>
<dbReference type="InterPro" id="IPR016140">
    <property type="entry name" value="Bifunc_inhib/LTP/seed_store"/>
</dbReference>
<evidence type="ECO:0000256" key="4">
    <source>
        <dbReference type="SAM" id="Phobius"/>
    </source>
</evidence>
<keyword evidence="7" id="KW-1185">Reference proteome</keyword>
<dbReference type="EMBL" id="BPVZ01000003">
    <property type="protein sequence ID" value="GKU89368.1"/>
    <property type="molecule type" value="Genomic_DNA"/>
</dbReference>
<comment type="similarity">
    <text evidence="3">Belongs to the A9/FIL1 family.</text>
</comment>
<dbReference type="PANTHER" id="PTHR35501">
    <property type="entry name" value="PROTEIN YY1"/>
    <property type="match status" value="1"/>
</dbReference>
<feature type="domain" description="Bifunctional inhibitor/plant lipid transfer protein/seed storage helical" evidence="5">
    <location>
        <begin position="39"/>
        <end position="99"/>
    </location>
</feature>
<keyword evidence="2" id="KW-0964">Secreted</keyword>
<evidence type="ECO:0000256" key="1">
    <source>
        <dbReference type="ARBA" id="ARBA00004613"/>
    </source>
</evidence>
<evidence type="ECO:0000259" key="5">
    <source>
        <dbReference type="SMART" id="SM00499"/>
    </source>
</evidence>